<keyword evidence="4" id="KW-0472">Membrane</keyword>
<dbReference type="InterPro" id="IPR032808">
    <property type="entry name" value="DoxX"/>
</dbReference>
<name>A0A1G7H968_9FLAO</name>
<accession>A0A1G7H968</accession>
<dbReference type="OrthoDB" id="826196at2"/>
<dbReference type="Pfam" id="PF13564">
    <property type="entry name" value="DoxX_2"/>
    <property type="match status" value="1"/>
</dbReference>
<proteinExistence type="predicted"/>
<keyword evidence="6" id="KW-1185">Reference proteome</keyword>
<keyword evidence="2" id="KW-0812">Transmembrane</keyword>
<evidence type="ECO:0000313" key="6">
    <source>
        <dbReference type="Proteomes" id="UP000199203"/>
    </source>
</evidence>
<organism evidence="5 6">
    <name type="scientific">Epilithonimonas hungarica</name>
    <dbReference type="NCBI Taxonomy" id="454006"/>
    <lineage>
        <taxon>Bacteria</taxon>
        <taxon>Pseudomonadati</taxon>
        <taxon>Bacteroidota</taxon>
        <taxon>Flavobacteriia</taxon>
        <taxon>Flavobacteriales</taxon>
        <taxon>Weeksellaceae</taxon>
        <taxon>Chryseobacterium group</taxon>
        <taxon>Epilithonimonas</taxon>
    </lineage>
</organism>
<dbReference type="GO" id="GO:0016020">
    <property type="term" value="C:membrane"/>
    <property type="evidence" value="ECO:0007669"/>
    <property type="project" value="UniProtKB-SubCell"/>
</dbReference>
<evidence type="ECO:0000256" key="2">
    <source>
        <dbReference type="ARBA" id="ARBA00022692"/>
    </source>
</evidence>
<evidence type="ECO:0000313" key="5">
    <source>
        <dbReference type="EMBL" id="SDE96997.1"/>
    </source>
</evidence>
<protein>
    <submittedName>
        <fullName evidence="5">DoxX-like family protein</fullName>
    </submittedName>
</protein>
<dbReference type="Proteomes" id="UP000199203">
    <property type="component" value="Unassembled WGS sequence"/>
</dbReference>
<evidence type="ECO:0000256" key="1">
    <source>
        <dbReference type="ARBA" id="ARBA00004141"/>
    </source>
</evidence>
<dbReference type="EMBL" id="FNBH01000001">
    <property type="protein sequence ID" value="SDE96997.1"/>
    <property type="molecule type" value="Genomic_DNA"/>
</dbReference>
<reference evidence="6" key="1">
    <citation type="submission" date="2016-10" db="EMBL/GenBank/DDBJ databases">
        <authorList>
            <person name="Varghese N."/>
            <person name="Submissions S."/>
        </authorList>
    </citation>
    <scope>NUCLEOTIDE SEQUENCE [LARGE SCALE GENOMIC DNA]</scope>
    <source>
        <strain evidence="6">DSM 19684</strain>
    </source>
</reference>
<gene>
    <name evidence="5" type="ORF">SAMN05421825_0727</name>
</gene>
<evidence type="ECO:0000256" key="3">
    <source>
        <dbReference type="ARBA" id="ARBA00022989"/>
    </source>
</evidence>
<evidence type="ECO:0000256" key="4">
    <source>
        <dbReference type="ARBA" id="ARBA00023136"/>
    </source>
</evidence>
<comment type="subcellular location">
    <subcellularLocation>
        <location evidence="1">Membrane</location>
        <topology evidence="1">Multi-pass membrane protein</topology>
    </subcellularLocation>
</comment>
<dbReference type="STRING" id="454006.SAMN05421825_0727"/>
<keyword evidence="3" id="KW-1133">Transmembrane helix</keyword>
<dbReference type="AlphaFoldDB" id="A0A1G7H968"/>
<dbReference type="RefSeq" id="WP_089871410.1">
    <property type="nucleotide sequence ID" value="NZ_FNBH01000001.1"/>
</dbReference>
<sequence>MILKIINSILILIALFMGLKQGFAMFSGKTEMMEMFSKWGFSRTGLAVNGVITMIAAIMLIFPKTFVWGNFIMAAGILLIICFHLIDKDLKGVMIELPFLLLNLIIIYLQHPFKDGFLL</sequence>